<dbReference type="AlphaFoldDB" id="A0A379YSN0"/>
<organism evidence="1 2">
    <name type="scientific">Salmonella enterica subsp. indica</name>
    <dbReference type="NCBI Taxonomy" id="59207"/>
    <lineage>
        <taxon>Bacteria</taxon>
        <taxon>Pseudomonadati</taxon>
        <taxon>Pseudomonadota</taxon>
        <taxon>Gammaproteobacteria</taxon>
        <taxon>Enterobacterales</taxon>
        <taxon>Enterobacteriaceae</taxon>
        <taxon>Salmonella</taxon>
    </lineage>
</organism>
<dbReference type="RefSeq" id="WP_079777079.1">
    <property type="nucleotide sequence ID" value="NZ_DADWZK010000037.1"/>
</dbReference>
<dbReference type="EMBL" id="UGYB01000005">
    <property type="protein sequence ID" value="SUI48874.1"/>
    <property type="molecule type" value="Genomic_DNA"/>
</dbReference>
<evidence type="ECO:0000313" key="1">
    <source>
        <dbReference type="EMBL" id="SUI48874.1"/>
    </source>
</evidence>
<name>A0A379YSN0_SALER</name>
<evidence type="ECO:0000313" key="2">
    <source>
        <dbReference type="Proteomes" id="UP000254220"/>
    </source>
</evidence>
<sequence length="152" mass="17987">MSIMFKMKNPIFNAHDLYVMVRLSMIKYFPYEATNIKPWEVLTIYLQKAQGLDFEIDNEPDVRGLTFRGKSYDMYKDLEKEEEGPFHSAAWYASQVAKWNQQDLGELDVDLNLMRSWLKLNDYVKENLPTDKFLQQEFLIIADVAAERKCSR</sequence>
<gene>
    <name evidence="1" type="ORF">NCTC12420_05168</name>
</gene>
<accession>A0A379YSN0</accession>
<dbReference type="Proteomes" id="UP000254220">
    <property type="component" value="Unassembled WGS sequence"/>
</dbReference>
<reference evidence="1 2" key="1">
    <citation type="submission" date="2018-06" db="EMBL/GenBank/DDBJ databases">
        <authorList>
            <consortium name="Pathogen Informatics"/>
            <person name="Doyle S."/>
        </authorList>
    </citation>
    <scope>NUCLEOTIDE SEQUENCE [LARGE SCALE GENOMIC DNA]</scope>
    <source>
        <strain evidence="1 2">NCTC12420</strain>
    </source>
</reference>
<protein>
    <submittedName>
        <fullName evidence="1">Uncharacterized protein</fullName>
    </submittedName>
</protein>
<proteinExistence type="predicted"/>